<gene>
    <name evidence="2" type="ORF">CLV72_101778</name>
</gene>
<dbReference type="GO" id="GO:0051537">
    <property type="term" value="F:2 iron, 2 sulfur cluster binding"/>
    <property type="evidence" value="ECO:0007669"/>
    <property type="project" value="InterPro"/>
</dbReference>
<dbReference type="InterPro" id="IPR024726">
    <property type="entry name" value="FhuF_C"/>
</dbReference>
<sequence length="245" mass="26430">MSVRELGALSGTAEAADGWLPGSAMLDPDVLRTALRSHERLWKAPEHVAAALWWKAYTYWVALEPATRWMRTGTGAEVGLDHVELQLDSDLRCVRLRPPGGRGTPPPAALADAEEGLSALVEAVVVRHLEPVGRTLADVTRLGARGMWGSIMSGLAWALLDDDTATLADVERLLDAVPCPYGRLVDPAELVSADGAAKPYPLRRTCCFYYQVPGGQVCLTCPLLSDAQRDEITAPGGQHIRRPCS</sequence>
<keyword evidence="3" id="KW-1185">Reference proteome</keyword>
<proteinExistence type="predicted"/>
<dbReference type="Pfam" id="PF11575">
    <property type="entry name" value="FhuF_C"/>
    <property type="match status" value="1"/>
</dbReference>
<dbReference type="AlphaFoldDB" id="A0A2T0QE15"/>
<feature type="domain" description="Ferric siderophore reductase C-terminal" evidence="1">
    <location>
        <begin position="203"/>
        <end position="223"/>
    </location>
</feature>
<name>A0A2T0QE15_9ACTN</name>
<organism evidence="2 3">
    <name type="scientific">Allonocardiopsis opalescens</name>
    <dbReference type="NCBI Taxonomy" id="1144618"/>
    <lineage>
        <taxon>Bacteria</taxon>
        <taxon>Bacillati</taxon>
        <taxon>Actinomycetota</taxon>
        <taxon>Actinomycetes</taxon>
        <taxon>Streptosporangiales</taxon>
        <taxon>Allonocardiopsis</taxon>
    </lineage>
</organism>
<dbReference type="RefSeq" id="WP_106239247.1">
    <property type="nucleotide sequence ID" value="NZ_PVZC01000001.1"/>
</dbReference>
<protein>
    <submittedName>
        <fullName evidence="2">Ferric iron reductase FhuF-like transporter</fullName>
    </submittedName>
</protein>
<evidence type="ECO:0000259" key="1">
    <source>
        <dbReference type="Pfam" id="PF11575"/>
    </source>
</evidence>
<accession>A0A2T0QE15</accession>
<evidence type="ECO:0000313" key="2">
    <source>
        <dbReference type="EMBL" id="PRY02177.1"/>
    </source>
</evidence>
<evidence type="ECO:0000313" key="3">
    <source>
        <dbReference type="Proteomes" id="UP000237846"/>
    </source>
</evidence>
<dbReference type="OrthoDB" id="5180616at2"/>
<comment type="caution">
    <text evidence="2">The sequence shown here is derived from an EMBL/GenBank/DDBJ whole genome shotgun (WGS) entry which is preliminary data.</text>
</comment>
<dbReference type="EMBL" id="PVZC01000001">
    <property type="protein sequence ID" value="PRY02177.1"/>
    <property type="molecule type" value="Genomic_DNA"/>
</dbReference>
<dbReference type="Proteomes" id="UP000237846">
    <property type="component" value="Unassembled WGS sequence"/>
</dbReference>
<reference evidence="2 3" key="1">
    <citation type="submission" date="2018-03" db="EMBL/GenBank/DDBJ databases">
        <title>Genomic Encyclopedia of Archaeal and Bacterial Type Strains, Phase II (KMG-II): from individual species to whole genera.</title>
        <authorList>
            <person name="Goeker M."/>
        </authorList>
    </citation>
    <scope>NUCLEOTIDE SEQUENCE [LARGE SCALE GENOMIC DNA]</scope>
    <source>
        <strain evidence="2 3">DSM 45601</strain>
    </source>
</reference>